<comment type="subcellular location">
    <subcellularLocation>
        <location evidence="1">Cell membrane</location>
        <topology evidence="1">Multi-pass membrane protein</topology>
    </subcellularLocation>
</comment>
<sequence>MRAATVLWWRLRRAGAADNRVPGVLAVVSFAVATAALLVCVAGLAAFEARNPTPPGGLDGPLTDEAALGNLYVTLAWVATTCMVIPILTLGGVAARLAIARRDQRLAALRLAGATSGQVTLMTLAEAAAQALVGALCGLVLYLAVLPLVARLSFQGRPFELRELVLPLGQVLAVVAAVVVVSVLSGASSLARVAISPLGVAARTSPKRLSVLRLLVAVAAGAAWVLVITPMKEPQRMTIVVVLGAVILAVNAVGPWVVMVAGRIAARLAPTAATLLAARRIADDPKSTWRAVGALGLAVAVVGFTSLAQVDEPRTPLEAYLADDLGTGALVTLVIITIVGATSTGVVQAARVLDQREQYRALALAGTSEGSLHRARALEVALPLAMTVVLSAGFVLVLMLPFTNAIDTALVVRFVVTSVVAGAVVLASVLASRSLVRAASRVA</sequence>
<keyword evidence="4 6" id="KW-1133">Transmembrane helix</keyword>
<evidence type="ECO:0000313" key="8">
    <source>
        <dbReference type="EMBL" id="GGM95647.1"/>
    </source>
</evidence>
<evidence type="ECO:0000256" key="1">
    <source>
        <dbReference type="ARBA" id="ARBA00004651"/>
    </source>
</evidence>
<evidence type="ECO:0000256" key="2">
    <source>
        <dbReference type="ARBA" id="ARBA00022475"/>
    </source>
</evidence>
<proteinExistence type="predicted"/>
<feature type="transmembrane region" description="Helical" evidence="6">
    <location>
        <begin position="21"/>
        <end position="47"/>
    </location>
</feature>
<evidence type="ECO:0000256" key="6">
    <source>
        <dbReference type="SAM" id="Phobius"/>
    </source>
</evidence>
<evidence type="ECO:0000313" key="9">
    <source>
        <dbReference type="Proteomes" id="UP000623461"/>
    </source>
</evidence>
<evidence type="ECO:0000256" key="5">
    <source>
        <dbReference type="ARBA" id="ARBA00023136"/>
    </source>
</evidence>
<comment type="caution">
    <text evidence="8">The sequence shown here is derived from an EMBL/GenBank/DDBJ whole genome shotgun (WGS) entry which is preliminary data.</text>
</comment>
<name>A0ABQ2HYU2_9MICO</name>
<keyword evidence="3 6" id="KW-0812">Transmembrane</keyword>
<evidence type="ECO:0000256" key="4">
    <source>
        <dbReference type="ARBA" id="ARBA00022989"/>
    </source>
</evidence>
<dbReference type="RefSeq" id="WP_030195717.1">
    <property type="nucleotide sequence ID" value="NZ_BMNZ01000004.1"/>
</dbReference>
<keyword evidence="9" id="KW-1185">Reference proteome</keyword>
<feature type="transmembrane region" description="Helical" evidence="6">
    <location>
        <begin position="239"/>
        <end position="258"/>
    </location>
</feature>
<evidence type="ECO:0000256" key="3">
    <source>
        <dbReference type="ARBA" id="ARBA00022692"/>
    </source>
</evidence>
<feature type="domain" description="ABC3 transporter permease C-terminal" evidence="7">
    <location>
        <begin position="94"/>
        <end position="194"/>
    </location>
</feature>
<reference evidence="9" key="1">
    <citation type="journal article" date="2019" name="Int. J. Syst. Evol. Microbiol.">
        <title>The Global Catalogue of Microorganisms (GCM) 10K type strain sequencing project: providing services to taxonomists for standard genome sequencing and annotation.</title>
        <authorList>
            <consortium name="The Broad Institute Genomics Platform"/>
            <consortium name="The Broad Institute Genome Sequencing Center for Infectious Disease"/>
            <person name="Wu L."/>
            <person name="Ma J."/>
        </authorList>
    </citation>
    <scope>NUCLEOTIDE SEQUENCE [LARGE SCALE GENOMIC DNA]</scope>
    <source>
        <strain evidence="9">JCM 1365</strain>
    </source>
</reference>
<organism evidence="8 9">
    <name type="scientific">Terrabacter tumescens</name>
    <dbReference type="NCBI Taxonomy" id="60443"/>
    <lineage>
        <taxon>Bacteria</taxon>
        <taxon>Bacillati</taxon>
        <taxon>Actinomycetota</taxon>
        <taxon>Actinomycetes</taxon>
        <taxon>Micrococcales</taxon>
        <taxon>Intrasporangiaceae</taxon>
        <taxon>Terrabacter</taxon>
    </lineage>
</organism>
<dbReference type="Pfam" id="PF02687">
    <property type="entry name" value="FtsX"/>
    <property type="match status" value="1"/>
</dbReference>
<keyword evidence="2" id="KW-1003">Cell membrane</keyword>
<feature type="transmembrane region" description="Helical" evidence="6">
    <location>
        <begin position="131"/>
        <end position="152"/>
    </location>
</feature>
<protein>
    <recommendedName>
        <fullName evidence="7">ABC3 transporter permease C-terminal domain-containing protein</fullName>
    </recommendedName>
</protein>
<dbReference type="Proteomes" id="UP000623461">
    <property type="component" value="Unassembled WGS sequence"/>
</dbReference>
<dbReference type="EMBL" id="BMNZ01000004">
    <property type="protein sequence ID" value="GGM95647.1"/>
    <property type="molecule type" value="Genomic_DNA"/>
</dbReference>
<evidence type="ECO:0000259" key="7">
    <source>
        <dbReference type="Pfam" id="PF02687"/>
    </source>
</evidence>
<feature type="transmembrane region" description="Helical" evidence="6">
    <location>
        <begin position="408"/>
        <end position="431"/>
    </location>
</feature>
<feature type="transmembrane region" description="Helical" evidence="6">
    <location>
        <begin position="67"/>
        <end position="95"/>
    </location>
</feature>
<dbReference type="InterPro" id="IPR003838">
    <property type="entry name" value="ABC3_permease_C"/>
</dbReference>
<feature type="transmembrane region" description="Helical" evidence="6">
    <location>
        <begin position="328"/>
        <end position="350"/>
    </location>
</feature>
<gene>
    <name evidence="8" type="ORF">GCM10009721_22630</name>
</gene>
<feature type="transmembrane region" description="Helical" evidence="6">
    <location>
        <begin position="164"/>
        <end position="190"/>
    </location>
</feature>
<accession>A0ABQ2HYU2</accession>
<keyword evidence="5 6" id="KW-0472">Membrane</keyword>
<feature type="transmembrane region" description="Helical" evidence="6">
    <location>
        <begin position="210"/>
        <end position="227"/>
    </location>
</feature>
<feature type="transmembrane region" description="Helical" evidence="6">
    <location>
        <begin position="380"/>
        <end position="402"/>
    </location>
</feature>
<feature type="transmembrane region" description="Helical" evidence="6">
    <location>
        <begin position="289"/>
        <end position="308"/>
    </location>
</feature>